<evidence type="ECO:0000256" key="1">
    <source>
        <dbReference type="SAM" id="MobiDB-lite"/>
    </source>
</evidence>
<dbReference type="EMBL" id="DYVF01000043">
    <property type="protein sequence ID" value="HJG31079.1"/>
    <property type="molecule type" value="Genomic_DNA"/>
</dbReference>
<feature type="region of interest" description="Disordered" evidence="1">
    <location>
        <begin position="615"/>
        <end position="635"/>
    </location>
</feature>
<keyword evidence="2" id="KW-0812">Transmembrane</keyword>
<reference evidence="3" key="2">
    <citation type="submission" date="2021-09" db="EMBL/GenBank/DDBJ databases">
        <authorList>
            <person name="Gilroy R."/>
        </authorList>
    </citation>
    <scope>NUCLEOTIDE SEQUENCE</scope>
    <source>
        <strain evidence="3">ChiGjej2B2-7701</strain>
    </source>
</reference>
<protein>
    <submittedName>
        <fullName evidence="3">Uncharacterized protein</fullName>
    </submittedName>
</protein>
<feature type="transmembrane region" description="Helical" evidence="2">
    <location>
        <begin position="538"/>
        <end position="562"/>
    </location>
</feature>
<feature type="transmembrane region" description="Helical" evidence="2">
    <location>
        <begin position="20"/>
        <end position="44"/>
    </location>
</feature>
<feature type="transmembrane region" description="Helical" evidence="2">
    <location>
        <begin position="457"/>
        <end position="479"/>
    </location>
</feature>
<evidence type="ECO:0000313" key="3">
    <source>
        <dbReference type="EMBL" id="HJG31079.1"/>
    </source>
</evidence>
<comment type="caution">
    <text evidence="3">The sequence shown here is derived from an EMBL/GenBank/DDBJ whole genome shotgun (WGS) entry which is preliminary data.</text>
</comment>
<accession>A0A921IPH6</accession>
<dbReference type="AlphaFoldDB" id="A0A921IPH6"/>
<gene>
    <name evidence="3" type="ORF">K8U80_06745</name>
</gene>
<sequence>MLLAMKSISTMSEWQAISFIKGVLIIAMAFSSFGASFLALVSAIWMPGTIVTILAAVLALLFLACCLAYRWAYRRSYDMKEEPVKLRAPDGSERRWIRAVVPDPSQGLPGKVKAYEQEFLLNALVNPRRVFSRITEYVTPGRRMLDCSVHFEVQAPDQQGLRILGLNDVPAEYRTEEENAGCELIVPVAFQERGGLTISQTVSNASGLDMPIVKQEDFTEMVISMVERYFEDAGHPGKFTSDLRDDLRRYLKNTELNLDTSVPERLCADMLRVKRTESDESCCRAVLRMLVGLRDVIPLCVSIHVVAIPMERGGEEWVHDPVDRIPRVFKLRMEEKREMVAKPTDVVPNPRGSRAVELVNKVLRMGAHQGETIYYNIANAGRSTSYHLHVEGPENTYYARGSLLRENKGDRRLIYAEQVEMQKRCGQRNAHIYIRSGHRMVNTTFMFRFRKAPLDSYHIMFVAALLCVAVLAVCVMGSLCNLGRSANVSGLAGILSACDGDGSSSGLSTVSMLLAVVSAAGSWIYGRAWDGREDSAGIKASVVSTVGCSVLGMLFNAAVVSGVFPNETAGDMGLAIWCVILSVMLCTMVLVGYMALLHGSIYRYLLAKDPNGRNGDDGDVVEEPSGAVGDGIRRDTPSGRYTTNDYCLWKRSMREFERRCGLYGEE</sequence>
<proteinExistence type="predicted"/>
<name>A0A921IPH6_9ACTN</name>
<reference evidence="3" key="1">
    <citation type="journal article" date="2021" name="PeerJ">
        <title>Extensive microbial diversity within the chicken gut microbiome revealed by metagenomics and culture.</title>
        <authorList>
            <person name="Gilroy R."/>
            <person name="Ravi A."/>
            <person name="Getino M."/>
            <person name="Pursley I."/>
            <person name="Horton D.L."/>
            <person name="Alikhan N.F."/>
            <person name="Baker D."/>
            <person name="Gharbi K."/>
            <person name="Hall N."/>
            <person name="Watson M."/>
            <person name="Adriaenssens E.M."/>
            <person name="Foster-Nyarko E."/>
            <person name="Jarju S."/>
            <person name="Secka A."/>
            <person name="Antonio M."/>
            <person name="Oren A."/>
            <person name="Chaudhuri R.R."/>
            <person name="La Ragione R."/>
            <person name="Hildebrand F."/>
            <person name="Pallen M.J."/>
        </authorList>
    </citation>
    <scope>NUCLEOTIDE SEQUENCE</scope>
    <source>
        <strain evidence="3">ChiGjej2B2-7701</strain>
    </source>
</reference>
<feature type="transmembrane region" description="Helical" evidence="2">
    <location>
        <begin position="574"/>
        <end position="596"/>
    </location>
</feature>
<keyword evidence="2" id="KW-1133">Transmembrane helix</keyword>
<dbReference type="Proteomes" id="UP000746751">
    <property type="component" value="Unassembled WGS sequence"/>
</dbReference>
<keyword evidence="2" id="KW-0472">Membrane</keyword>
<feature type="transmembrane region" description="Helical" evidence="2">
    <location>
        <begin position="506"/>
        <end position="526"/>
    </location>
</feature>
<feature type="transmembrane region" description="Helical" evidence="2">
    <location>
        <begin position="50"/>
        <end position="72"/>
    </location>
</feature>
<evidence type="ECO:0000256" key="2">
    <source>
        <dbReference type="SAM" id="Phobius"/>
    </source>
</evidence>
<organism evidence="3 4">
    <name type="scientific">Collinsella ihumii</name>
    <dbReference type="NCBI Taxonomy" id="1720204"/>
    <lineage>
        <taxon>Bacteria</taxon>
        <taxon>Bacillati</taxon>
        <taxon>Actinomycetota</taxon>
        <taxon>Coriobacteriia</taxon>
        <taxon>Coriobacteriales</taxon>
        <taxon>Coriobacteriaceae</taxon>
        <taxon>Collinsella</taxon>
    </lineage>
</organism>
<evidence type="ECO:0000313" key="4">
    <source>
        <dbReference type="Proteomes" id="UP000746751"/>
    </source>
</evidence>